<keyword evidence="5" id="KW-0408">Iron</keyword>
<evidence type="ECO:0000259" key="8">
    <source>
        <dbReference type="Pfam" id="PF20628"/>
    </source>
</evidence>
<evidence type="ECO:0000256" key="5">
    <source>
        <dbReference type="ARBA" id="ARBA00023004"/>
    </source>
</evidence>
<dbReference type="GO" id="GO:0004601">
    <property type="term" value="F:peroxidase activity"/>
    <property type="evidence" value="ECO:0007669"/>
    <property type="project" value="UniProtKB-KW"/>
</dbReference>
<dbReference type="InterPro" id="IPR048328">
    <property type="entry name" value="Dyp_perox_C"/>
</dbReference>
<dbReference type="EMBL" id="CP016895">
    <property type="protein sequence ID" value="AOA57092.1"/>
    <property type="molecule type" value="Genomic_DNA"/>
</dbReference>
<dbReference type="AlphaFoldDB" id="A0A1B2LVV9"/>
<gene>
    <name evidence="9" type="ORF">BFG52_01155</name>
</gene>
<reference evidence="9 10" key="1">
    <citation type="submission" date="2016-08" db="EMBL/GenBank/DDBJ databases">
        <authorList>
            <person name="Seilhamer J.J."/>
        </authorList>
    </citation>
    <scope>NUCLEOTIDE SEQUENCE [LARGE SCALE GENOMIC DNA]</scope>
    <source>
        <strain evidence="9 10">BRTC-1</strain>
    </source>
</reference>
<evidence type="ECO:0000256" key="6">
    <source>
        <dbReference type="ARBA" id="ARBA00025737"/>
    </source>
</evidence>
<evidence type="ECO:0000256" key="1">
    <source>
        <dbReference type="ARBA" id="ARBA00001970"/>
    </source>
</evidence>
<name>A0A1B2LVV9_9GAMM</name>
<dbReference type="GO" id="GO:0046872">
    <property type="term" value="F:metal ion binding"/>
    <property type="evidence" value="ECO:0007669"/>
    <property type="project" value="UniProtKB-KW"/>
</dbReference>
<dbReference type="Pfam" id="PF04261">
    <property type="entry name" value="Dyp_perox_N"/>
    <property type="match status" value="1"/>
</dbReference>
<dbReference type="GO" id="GO:0020037">
    <property type="term" value="F:heme binding"/>
    <property type="evidence" value="ECO:0007669"/>
    <property type="project" value="InterPro"/>
</dbReference>
<keyword evidence="4" id="KW-0560">Oxidoreductase</keyword>
<dbReference type="RefSeq" id="WP_067551466.1">
    <property type="nucleotide sequence ID" value="NZ_CP016895.1"/>
</dbReference>
<dbReference type="SUPFAM" id="SSF54909">
    <property type="entry name" value="Dimeric alpha+beta barrel"/>
    <property type="match status" value="1"/>
</dbReference>
<keyword evidence="3" id="KW-0479">Metal-binding</keyword>
<dbReference type="Proteomes" id="UP000093391">
    <property type="component" value="Chromosome"/>
</dbReference>
<protein>
    <submittedName>
        <fullName evidence="9">Peroxidase</fullName>
    </submittedName>
</protein>
<dbReference type="STRING" id="1789224.BFG52_01155"/>
<dbReference type="InterPro" id="IPR048327">
    <property type="entry name" value="Dyp_perox_N"/>
</dbReference>
<dbReference type="PROSITE" id="PS51404">
    <property type="entry name" value="DYP_PEROXIDASE"/>
    <property type="match status" value="1"/>
</dbReference>
<dbReference type="NCBIfam" id="TIGR01413">
    <property type="entry name" value="Dyp_perox_fam"/>
    <property type="match status" value="1"/>
</dbReference>
<dbReference type="Pfam" id="PF20628">
    <property type="entry name" value="Dyp_perox_C"/>
    <property type="match status" value="1"/>
</dbReference>
<proteinExistence type="inferred from homology"/>
<evidence type="ECO:0000313" key="9">
    <source>
        <dbReference type="EMBL" id="AOA57092.1"/>
    </source>
</evidence>
<feature type="domain" description="Dyp-type peroxidase C-terminal" evidence="8">
    <location>
        <begin position="134"/>
        <end position="297"/>
    </location>
</feature>
<dbReference type="OrthoDB" id="3251355at2"/>
<keyword evidence="10" id="KW-1185">Reference proteome</keyword>
<dbReference type="GO" id="GO:0005829">
    <property type="term" value="C:cytosol"/>
    <property type="evidence" value="ECO:0007669"/>
    <property type="project" value="TreeGrafter"/>
</dbReference>
<sequence>MTAQSLILPLPSPHARYLVLNLTTLSLEELKKKLTQLLSTRDRLITQDPKANLKTVIAFGTQLWSQLYPERPAGFHDLAAIDGPLPMPARAADLFIHIAADREDFCFILSQCFFEGIREQIEVLNERVGFRYLDSRDLTGFIDGTENPQQLDERAETTLLDAQHGVFQDSSFVFVQRYVHHLDRWQKLSVDHQEKVIGRSKLESIEMADDVKPDDAHIARVVIEDDAGEELEILRHSLPYGEGHGEQGLFFVAYTRDLNIIDRMLGNMFGHTADGINDHLMRFTTPVDGAYFFVPSQQLLEDVIDAD</sequence>
<organism evidence="9 10">
    <name type="scientific">Acinetobacter larvae</name>
    <dbReference type="NCBI Taxonomy" id="1789224"/>
    <lineage>
        <taxon>Bacteria</taxon>
        <taxon>Pseudomonadati</taxon>
        <taxon>Pseudomonadota</taxon>
        <taxon>Gammaproteobacteria</taxon>
        <taxon>Moraxellales</taxon>
        <taxon>Moraxellaceae</taxon>
        <taxon>Acinetobacter</taxon>
    </lineage>
</organism>
<accession>A0A1B2LVV9</accession>
<comment type="cofactor">
    <cofactor evidence="1">
        <name>heme b</name>
        <dbReference type="ChEBI" id="CHEBI:60344"/>
    </cofactor>
</comment>
<evidence type="ECO:0000256" key="2">
    <source>
        <dbReference type="ARBA" id="ARBA00022559"/>
    </source>
</evidence>
<dbReference type="PANTHER" id="PTHR30521:SF0">
    <property type="entry name" value="DYP-TYPE PEROXIDASE FAMILY PROTEIN"/>
    <property type="match status" value="1"/>
</dbReference>
<keyword evidence="2 9" id="KW-0575">Peroxidase</keyword>
<dbReference type="PANTHER" id="PTHR30521">
    <property type="entry name" value="DEFERROCHELATASE/PEROXIDASE"/>
    <property type="match status" value="1"/>
</dbReference>
<dbReference type="KEGG" id="ala:BFG52_01155"/>
<dbReference type="InterPro" id="IPR006314">
    <property type="entry name" value="Dyp_peroxidase"/>
</dbReference>
<feature type="domain" description="Dyp-type peroxidase N-terminal" evidence="7">
    <location>
        <begin position="4"/>
        <end position="131"/>
    </location>
</feature>
<comment type="similarity">
    <text evidence="6">Belongs to the DyP-type peroxidase family.</text>
</comment>
<evidence type="ECO:0000259" key="7">
    <source>
        <dbReference type="Pfam" id="PF04261"/>
    </source>
</evidence>
<evidence type="ECO:0000256" key="3">
    <source>
        <dbReference type="ARBA" id="ARBA00022723"/>
    </source>
</evidence>
<evidence type="ECO:0000256" key="4">
    <source>
        <dbReference type="ARBA" id="ARBA00023002"/>
    </source>
</evidence>
<evidence type="ECO:0000313" key="10">
    <source>
        <dbReference type="Proteomes" id="UP000093391"/>
    </source>
</evidence>
<dbReference type="InterPro" id="IPR011008">
    <property type="entry name" value="Dimeric_a/b-barrel"/>
</dbReference>